<organism evidence="1 2">
    <name type="scientific">Nephila pilipes</name>
    <name type="common">Giant wood spider</name>
    <name type="synonym">Nephila maculata</name>
    <dbReference type="NCBI Taxonomy" id="299642"/>
    <lineage>
        <taxon>Eukaryota</taxon>
        <taxon>Metazoa</taxon>
        <taxon>Ecdysozoa</taxon>
        <taxon>Arthropoda</taxon>
        <taxon>Chelicerata</taxon>
        <taxon>Arachnida</taxon>
        <taxon>Araneae</taxon>
        <taxon>Araneomorphae</taxon>
        <taxon>Entelegynae</taxon>
        <taxon>Araneoidea</taxon>
        <taxon>Nephilidae</taxon>
        <taxon>Nephila</taxon>
    </lineage>
</organism>
<sequence>EQLFLKIPIKN</sequence>
<reference evidence="1" key="1">
    <citation type="submission" date="2020-08" db="EMBL/GenBank/DDBJ databases">
        <title>Multicomponent nature underlies the extraordinary mechanical properties of spider dragline silk.</title>
        <authorList>
            <person name="Kono N."/>
            <person name="Nakamura H."/>
            <person name="Mori M."/>
            <person name="Yoshida Y."/>
            <person name="Ohtoshi R."/>
            <person name="Malay A.D."/>
            <person name="Moran D.A.P."/>
            <person name="Tomita M."/>
            <person name="Numata K."/>
            <person name="Arakawa K."/>
        </authorList>
    </citation>
    <scope>NUCLEOTIDE SEQUENCE</scope>
</reference>
<accession>A0A8X6UAU0</accession>
<keyword evidence="1" id="KW-0406">Ion transport</keyword>
<feature type="non-terminal residue" evidence="1">
    <location>
        <position position="1"/>
    </location>
</feature>
<dbReference type="GO" id="GO:0034220">
    <property type="term" value="P:monoatomic ion transmembrane transport"/>
    <property type="evidence" value="ECO:0007669"/>
    <property type="project" value="UniProtKB-KW"/>
</dbReference>
<keyword evidence="1" id="KW-0407">Ion channel</keyword>
<dbReference type="EMBL" id="BMAW01026727">
    <property type="protein sequence ID" value="GFT98571.1"/>
    <property type="molecule type" value="Genomic_DNA"/>
</dbReference>
<dbReference type="Proteomes" id="UP000887013">
    <property type="component" value="Unassembled WGS sequence"/>
</dbReference>
<evidence type="ECO:0000313" key="1">
    <source>
        <dbReference type="EMBL" id="GFT98571.1"/>
    </source>
</evidence>
<protein>
    <submittedName>
        <fullName evidence="1">Amiloride-sensitive sodium channel subunit alpha</fullName>
    </submittedName>
</protein>
<dbReference type="OrthoDB" id="10051479at2759"/>
<evidence type="ECO:0000313" key="2">
    <source>
        <dbReference type="Proteomes" id="UP000887013"/>
    </source>
</evidence>
<gene>
    <name evidence="1" type="primary">SCNN1A</name>
    <name evidence="1" type="ORF">NPIL_585341</name>
</gene>
<name>A0A8X6UAU0_NEPPI</name>
<keyword evidence="2" id="KW-1185">Reference proteome</keyword>
<comment type="caution">
    <text evidence="1">The sequence shown here is derived from an EMBL/GenBank/DDBJ whole genome shotgun (WGS) entry which is preliminary data.</text>
</comment>
<keyword evidence="1" id="KW-0813">Transport</keyword>
<proteinExistence type="predicted"/>